<protein>
    <submittedName>
        <fullName evidence="1">GIY-YIG nuclease family protein</fullName>
    </submittedName>
</protein>
<dbReference type="CDD" id="cd00719">
    <property type="entry name" value="GIY-YIG_SF"/>
    <property type="match status" value="1"/>
</dbReference>
<reference evidence="1 2" key="1">
    <citation type="submission" date="2019-08" db="EMBL/GenBank/DDBJ databases">
        <title>Actinomadura sp. nov. CYP1-5 isolated from mountain soil.</title>
        <authorList>
            <person name="Songsumanus A."/>
            <person name="Kuncharoen N."/>
            <person name="Kudo T."/>
            <person name="Yuki M."/>
            <person name="Igarashi Y."/>
            <person name="Tanasupawat S."/>
        </authorList>
    </citation>
    <scope>NUCLEOTIDE SEQUENCE [LARGE SCALE GENOMIC DNA]</scope>
    <source>
        <strain evidence="1 2">CYP1-5</strain>
    </source>
</reference>
<evidence type="ECO:0000313" key="2">
    <source>
        <dbReference type="Proteomes" id="UP000323505"/>
    </source>
</evidence>
<organism evidence="1 2">
    <name type="scientific">Actinomadura decatromicini</name>
    <dbReference type="NCBI Taxonomy" id="2604572"/>
    <lineage>
        <taxon>Bacteria</taxon>
        <taxon>Bacillati</taxon>
        <taxon>Actinomycetota</taxon>
        <taxon>Actinomycetes</taxon>
        <taxon>Streptosporangiales</taxon>
        <taxon>Thermomonosporaceae</taxon>
        <taxon>Actinomadura</taxon>
    </lineage>
</organism>
<dbReference type="Proteomes" id="UP000323505">
    <property type="component" value="Unassembled WGS sequence"/>
</dbReference>
<comment type="caution">
    <text evidence="1">The sequence shown here is derived from an EMBL/GenBank/DDBJ whole genome shotgun (WGS) entry which is preliminary data.</text>
</comment>
<accession>A0A5D3FBL4</accession>
<name>A0A5D3FBL4_9ACTN</name>
<proteinExistence type="predicted"/>
<dbReference type="RefSeq" id="WP_148765490.1">
    <property type="nucleotide sequence ID" value="NZ_VSRQ01000007.1"/>
</dbReference>
<sequence length="483" mass="52792">MANEATGTVYALVDPRTNAVRYIGATTRPLKTRLQGHLKSRVPRVKAWVDELSASDVIPRIEAITEGVAARDLQEAERAEITRRLIAGEKLLNESATATARKHIEHQRQLARQERHRAAWEHAAHQVRNAVGGPLPPGDITPIPLNEAARTAYGSMLQIMNAPDEAFDSSCGDRKLSRSTHLMLMRETAGEELWRSTQARWGRLRSAADKSFDTVLAGRVHSVFANRWTDLNVAPRYLALVPWGMVAVGPWAALAERAGMDASGQDFIDWVSDDPSVREALTVLLLRSDGRMGPLSVLDDYDRVMRPSTGLVALTAAHHPGFEMPDVLGAEVRGFIEVLQRGDLLTPGIVELLLKLAPEALDNILGPDLAASIDSQLGLPAGTSCDVLTALLKRRSAWQLRDLDRVVARAQGAFPTITTPDFTRWTGSTAPMFQAIVAALVASEHLPAPIGTAPDDLVDRVRALWRGGLEPDDYPFIPASRFV</sequence>
<keyword evidence="2" id="KW-1185">Reference proteome</keyword>
<gene>
    <name evidence="1" type="ORF">FXF68_31095</name>
</gene>
<evidence type="ECO:0000313" key="1">
    <source>
        <dbReference type="EMBL" id="TYK45130.1"/>
    </source>
</evidence>
<dbReference type="EMBL" id="VSRQ01000007">
    <property type="protein sequence ID" value="TYK45130.1"/>
    <property type="molecule type" value="Genomic_DNA"/>
</dbReference>
<dbReference type="AlphaFoldDB" id="A0A5D3FBL4"/>